<dbReference type="EMBL" id="JABRWM010000006">
    <property type="protein sequence ID" value="NRF21945.1"/>
    <property type="molecule type" value="Genomic_DNA"/>
</dbReference>
<protein>
    <recommendedName>
        <fullName evidence="3">tRNA_anti-like</fullName>
    </recommendedName>
</protein>
<dbReference type="RefSeq" id="WP_125270139.1">
    <property type="nucleotide sequence ID" value="NZ_DAISMG010000002.1"/>
</dbReference>
<accession>A0AA44ENT2</accession>
<dbReference type="Proteomes" id="UP001155820">
    <property type="component" value="Unassembled WGS sequence"/>
</dbReference>
<gene>
    <name evidence="1" type="ORF">FOB26_23085</name>
</gene>
<evidence type="ECO:0000313" key="1">
    <source>
        <dbReference type="EMBL" id="NRF21945.1"/>
    </source>
</evidence>
<keyword evidence="2" id="KW-1185">Reference proteome</keyword>
<name>A0AA44ENT2_9HYPH</name>
<reference evidence="1" key="1">
    <citation type="submission" date="2019-07" db="EMBL/GenBank/DDBJ databases">
        <title>FDA dAtabase for Regulatory Grade micrObial Sequences (FDA-ARGOS): Supporting development and validation of Infectious Disease Dx tests.</title>
        <authorList>
            <person name="Bachman M."/>
            <person name="Young C."/>
            <person name="Tallon L."/>
            <person name="Sadzewicz L."/>
            <person name="Vavikolanu K."/>
            <person name="Mehta A."/>
            <person name="Aluvathingal J."/>
            <person name="Nadendla S."/>
            <person name="Nandy P."/>
            <person name="Geyer C."/>
            <person name="Yan Y."/>
            <person name="Sichtig H."/>
        </authorList>
    </citation>
    <scope>NUCLEOTIDE SEQUENCE</scope>
    <source>
        <strain evidence="1">FDAARGOS_618</strain>
    </source>
</reference>
<comment type="caution">
    <text evidence="1">The sequence shown here is derived from an EMBL/GenBank/DDBJ whole genome shotgun (WGS) entry which is preliminary data.</text>
</comment>
<dbReference type="AlphaFoldDB" id="A0AA44ENT2"/>
<organism evidence="1 2">
    <name type="scientific">Agrobacterium pusense</name>
    <dbReference type="NCBI Taxonomy" id="648995"/>
    <lineage>
        <taxon>Bacteria</taxon>
        <taxon>Pseudomonadati</taxon>
        <taxon>Pseudomonadota</taxon>
        <taxon>Alphaproteobacteria</taxon>
        <taxon>Hyphomicrobiales</taxon>
        <taxon>Rhizobiaceae</taxon>
        <taxon>Rhizobium/Agrobacterium group</taxon>
        <taxon>Agrobacterium</taxon>
    </lineage>
</organism>
<sequence length="161" mass="17487">MKLFWKSLFWIVVVGLGLPVFGSLLGLILSSFIDAQGSGSPGKEVLDDAPISTTPPDDLVNALSFFSGLTEVQKSEIKDSYRGKLVKWKLPVWDVSQRNEEFVIQTSSQGKIAIFCKILPSDDNEAKRIRQLAAGDLITCKGIVSGYTLGNVNISPAKLAD</sequence>
<evidence type="ECO:0008006" key="3">
    <source>
        <dbReference type="Google" id="ProtNLM"/>
    </source>
</evidence>
<proteinExistence type="predicted"/>
<evidence type="ECO:0000313" key="2">
    <source>
        <dbReference type="Proteomes" id="UP001155820"/>
    </source>
</evidence>